<evidence type="ECO:0000256" key="2">
    <source>
        <dbReference type="ARBA" id="ARBA00008072"/>
    </source>
</evidence>
<accession>A0A5B8VGE1</accession>
<name>A0A5B8VGE1_9BACT</name>
<dbReference type="PROSITE" id="PS00059">
    <property type="entry name" value="ADH_ZINC"/>
    <property type="match status" value="1"/>
</dbReference>
<dbReference type="Gene3D" id="3.40.50.720">
    <property type="entry name" value="NAD(P)-binding Rossmann-like Domain"/>
    <property type="match status" value="1"/>
</dbReference>
<dbReference type="KEGG" id="pgin:FRZ67_00095"/>
<dbReference type="SUPFAM" id="SSF50129">
    <property type="entry name" value="GroES-like"/>
    <property type="match status" value="1"/>
</dbReference>
<proteinExistence type="inferred from homology"/>
<feature type="domain" description="Alcohol dehydrogenase-like N-terminal" evidence="6">
    <location>
        <begin position="25"/>
        <end position="134"/>
    </location>
</feature>
<dbReference type="GO" id="GO:0004022">
    <property type="term" value="F:alcohol dehydrogenase (NAD+) activity"/>
    <property type="evidence" value="ECO:0007669"/>
    <property type="project" value="TreeGrafter"/>
</dbReference>
<dbReference type="SUPFAM" id="SSF51735">
    <property type="entry name" value="NAD(P)-binding Rossmann-fold domains"/>
    <property type="match status" value="1"/>
</dbReference>
<dbReference type="CDD" id="cd08298">
    <property type="entry name" value="CAD2"/>
    <property type="match status" value="1"/>
</dbReference>
<evidence type="ECO:0000256" key="4">
    <source>
        <dbReference type="ARBA" id="ARBA00022833"/>
    </source>
</evidence>
<dbReference type="Pfam" id="PF08240">
    <property type="entry name" value="ADH_N"/>
    <property type="match status" value="1"/>
</dbReference>
<dbReference type="InterPro" id="IPR002328">
    <property type="entry name" value="ADH_Zn_CS"/>
</dbReference>
<dbReference type="GO" id="GO:0005737">
    <property type="term" value="C:cytoplasm"/>
    <property type="evidence" value="ECO:0007669"/>
    <property type="project" value="TreeGrafter"/>
</dbReference>
<dbReference type="Proteomes" id="UP000321533">
    <property type="component" value="Chromosome"/>
</dbReference>
<sequence length="329" mass="35892">MRAMIFERSKNPLVLKTIPIPFPSQRQVLIKVIACGICRTDLHIIDGELTRPKLPLIPGHEIVGIVAQTGDNIKNLKEGDLVGVPWLGYTCGTCKYCLNEQENLCDKAGFTGYTIDGGYAEYTVADEKYCFPLPSLYGNASGAPLLCAGLIGYRSYNMINKHAINIGIYGFGAAAHILIQVAKYQHKKIFAFTREGDTKARQFALQLGAAWAGDSLQTTPEKLDAAIIFAPVGSLVPKALQDVDKGGMVVCGGIHMSDIPSFPYRILWEERSVHSVANLTRKDGEEFLKIAPLVPVQTEIKTYPLAQANEALNDLRNGNIQGAAVLVMQ</sequence>
<dbReference type="PANTHER" id="PTHR42940:SF8">
    <property type="entry name" value="VACUOLAR PROTEIN SORTING-ASSOCIATED PROTEIN 11"/>
    <property type="match status" value="1"/>
</dbReference>
<dbReference type="Gene3D" id="3.90.180.10">
    <property type="entry name" value="Medium-chain alcohol dehydrogenases, catalytic domain"/>
    <property type="match status" value="1"/>
</dbReference>
<dbReference type="InterPro" id="IPR014187">
    <property type="entry name" value="ADH_Zn_typ-2"/>
</dbReference>
<keyword evidence="4" id="KW-0862">Zinc</keyword>
<evidence type="ECO:0000256" key="1">
    <source>
        <dbReference type="ARBA" id="ARBA00001947"/>
    </source>
</evidence>
<keyword evidence="3" id="KW-0479">Metal-binding</keyword>
<dbReference type="OrthoDB" id="9806940at2"/>
<evidence type="ECO:0000313" key="8">
    <source>
        <dbReference type="Proteomes" id="UP000321533"/>
    </source>
</evidence>
<comment type="cofactor">
    <cofactor evidence="1">
        <name>Zn(2+)</name>
        <dbReference type="ChEBI" id="CHEBI:29105"/>
    </cofactor>
</comment>
<dbReference type="PANTHER" id="PTHR42940">
    <property type="entry name" value="ALCOHOL DEHYDROGENASE 1-RELATED"/>
    <property type="match status" value="1"/>
</dbReference>
<dbReference type="GO" id="GO:0008270">
    <property type="term" value="F:zinc ion binding"/>
    <property type="evidence" value="ECO:0007669"/>
    <property type="project" value="InterPro"/>
</dbReference>
<dbReference type="NCBIfam" id="TIGR02822">
    <property type="entry name" value="adh_fam_2"/>
    <property type="match status" value="1"/>
</dbReference>
<gene>
    <name evidence="7" type="ORF">FRZ67_00095</name>
</gene>
<protein>
    <submittedName>
        <fullName evidence="7">Zinc-dependent alcohol dehydrogenase family protein</fullName>
    </submittedName>
</protein>
<dbReference type="EMBL" id="CP042435">
    <property type="protein sequence ID" value="QEC70085.1"/>
    <property type="molecule type" value="Genomic_DNA"/>
</dbReference>
<reference evidence="7 8" key="1">
    <citation type="journal article" date="2016" name="Int. J. Syst. Evol. Microbiol.">
        <title>Panacibacter ginsenosidivorans gen. nov., sp. nov., with ginsenoside converting activity isolated from soil of a ginseng field.</title>
        <authorList>
            <person name="Siddiqi M.Z."/>
            <person name="Muhammad Shafi S."/>
            <person name="Choi K.D."/>
            <person name="Im W.T."/>
        </authorList>
    </citation>
    <scope>NUCLEOTIDE SEQUENCE [LARGE SCALE GENOMIC DNA]</scope>
    <source>
        <strain evidence="7 8">Gsoil1550</strain>
    </source>
</reference>
<keyword evidence="5" id="KW-0560">Oxidoreductase</keyword>
<keyword evidence="8" id="KW-1185">Reference proteome</keyword>
<evidence type="ECO:0000256" key="5">
    <source>
        <dbReference type="ARBA" id="ARBA00023002"/>
    </source>
</evidence>
<evidence type="ECO:0000313" key="7">
    <source>
        <dbReference type="EMBL" id="QEC70085.1"/>
    </source>
</evidence>
<evidence type="ECO:0000256" key="3">
    <source>
        <dbReference type="ARBA" id="ARBA00022723"/>
    </source>
</evidence>
<dbReference type="InterPro" id="IPR036291">
    <property type="entry name" value="NAD(P)-bd_dom_sf"/>
</dbReference>
<dbReference type="InterPro" id="IPR011032">
    <property type="entry name" value="GroES-like_sf"/>
</dbReference>
<organism evidence="7 8">
    <name type="scientific">Panacibacter ginsenosidivorans</name>
    <dbReference type="NCBI Taxonomy" id="1813871"/>
    <lineage>
        <taxon>Bacteria</taxon>
        <taxon>Pseudomonadati</taxon>
        <taxon>Bacteroidota</taxon>
        <taxon>Chitinophagia</taxon>
        <taxon>Chitinophagales</taxon>
        <taxon>Chitinophagaceae</taxon>
        <taxon>Panacibacter</taxon>
    </lineage>
</organism>
<evidence type="ECO:0000259" key="6">
    <source>
        <dbReference type="Pfam" id="PF08240"/>
    </source>
</evidence>
<dbReference type="InterPro" id="IPR013154">
    <property type="entry name" value="ADH-like_N"/>
</dbReference>
<dbReference type="AlphaFoldDB" id="A0A5B8VGE1"/>
<comment type="similarity">
    <text evidence="2">Belongs to the zinc-containing alcohol dehydrogenase family.</text>
</comment>